<proteinExistence type="predicted"/>
<sequence length="179" mass="19197">MYALKRCLAFLLLSGSSSLAPAPRPSGRSAAMEGADLKAKANAQNAPSLARRPSGRAPSFSSQDLTHLVQNELAPKPPKPWLPPQLSFRTGFPKTSQAVNELKGSVKASVAAVDELKSSLKQSVEAIPIYRSIQSKARRARDKVVEQRRPASPSRAPGLTSQDVATFVQRELPSAKAKD</sequence>
<keyword evidence="4" id="KW-1185">Reference proteome</keyword>
<organism evidence="3 4">
    <name type="scientific">Pelagomonas calceolata</name>
    <dbReference type="NCBI Taxonomy" id="35677"/>
    <lineage>
        <taxon>Eukaryota</taxon>
        <taxon>Sar</taxon>
        <taxon>Stramenopiles</taxon>
        <taxon>Ochrophyta</taxon>
        <taxon>Pelagophyceae</taxon>
        <taxon>Pelagomonadales</taxon>
        <taxon>Pelagomonadaceae</taxon>
        <taxon>Pelagomonas</taxon>
    </lineage>
</organism>
<feature type="region of interest" description="Disordered" evidence="1">
    <location>
        <begin position="136"/>
        <end position="165"/>
    </location>
</feature>
<name>A0A8J2X1J2_9STRA</name>
<gene>
    <name evidence="3" type="ORF">PECAL_3P03240</name>
</gene>
<feature type="compositionally biased region" description="Low complexity" evidence="1">
    <location>
        <begin position="17"/>
        <end position="31"/>
    </location>
</feature>
<protein>
    <submittedName>
        <fullName evidence="3">Uncharacterized protein</fullName>
    </submittedName>
</protein>
<evidence type="ECO:0000256" key="2">
    <source>
        <dbReference type="SAM" id="SignalP"/>
    </source>
</evidence>
<comment type="caution">
    <text evidence="3">The sequence shown here is derived from an EMBL/GenBank/DDBJ whole genome shotgun (WGS) entry which is preliminary data.</text>
</comment>
<feature type="chain" id="PRO_5035172574" evidence="2">
    <location>
        <begin position="20"/>
        <end position="179"/>
    </location>
</feature>
<keyword evidence="2" id="KW-0732">Signal</keyword>
<dbReference type="Proteomes" id="UP000789595">
    <property type="component" value="Unassembled WGS sequence"/>
</dbReference>
<feature type="region of interest" description="Disordered" evidence="1">
    <location>
        <begin position="17"/>
        <end position="65"/>
    </location>
</feature>
<accession>A0A8J2X1J2</accession>
<reference evidence="3" key="1">
    <citation type="submission" date="2021-11" db="EMBL/GenBank/DDBJ databases">
        <authorList>
            <consortium name="Genoscope - CEA"/>
            <person name="William W."/>
        </authorList>
    </citation>
    <scope>NUCLEOTIDE SEQUENCE</scope>
</reference>
<evidence type="ECO:0000256" key="1">
    <source>
        <dbReference type="SAM" id="MobiDB-lite"/>
    </source>
</evidence>
<evidence type="ECO:0000313" key="4">
    <source>
        <dbReference type="Proteomes" id="UP000789595"/>
    </source>
</evidence>
<evidence type="ECO:0000313" key="3">
    <source>
        <dbReference type="EMBL" id="CAH0370436.1"/>
    </source>
</evidence>
<feature type="signal peptide" evidence="2">
    <location>
        <begin position="1"/>
        <end position="19"/>
    </location>
</feature>
<dbReference type="AlphaFoldDB" id="A0A8J2X1J2"/>
<dbReference type="EMBL" id="CAKKNE010000003">
    <property type="protein sequence ID" value="CAH0370436.1"/>
    <property type="molecule type" value="Genomic_DNA"/>
</dbReference>